<accession>M2QH04</accession>
<dbReference type="Proteomes" id="UP000014137">
    <property type="component" value="Unassembled WGS sequence"/>
</dbReference>
<sequence length="101" mass="11100">MDVDGRGAPKEKPMLSHHDRQELEKIERWFELTEPALAARLRSGKPAQPPLLRLAVVLTLDIIAGLLMLLGVVLNSPALLLTGMITVTTAVIVHLSRFGRD</sequence>
<dbReference type="Pfam" id="PF11239">
    <property type="entry name" value="DUF3040"/>
    <property type="match status" value="1"/>
</dbReference>
<comment type="caution">
    <text evidence="2">The sequence shown here is derived from an EMBL/GenBank/DDBJ whole genome shotgun (WGS) entry which is preliminary data.</text>
</comment>
<dbReference type="PATRIC" id="fig|1238180.3.peg.4254"/>
<evidence type="ECO:0008006" key="4">
    <source>
        <dbReference type="Google" id="ProtNLM"/>
    </source>
</evidence>
<dbReference type="EMBL" id="ANMG01000038">
    <property type="protein sequence ID" value="EMD25981.1"/>
    <property type="molecule type" value="Genomic_DNA"/>
</dbReference>
<evidence type="ECO:0000313" key="3">
    <source>
        <dbReference type="Proteomes" id="UP000014137"/>
    </source>
</evidence>
<proteinExistence type="predicted"/>
<reference evidence="2 3" key="1">
    <citation type="submission" date="2012-10" db="EMBL/GenBank/DDBJ databases">
        <title>Genome assembly of Amycolatopsis azurea DSM 43854.</title>
        <authorList>
            <person name="Khatri I."/>
            <person name="Kaur I."/>
            <person name="Subramanian S."/>
            <person name="Mayilraj S."/>
        </authorList>
    </citation>
    <scope>NUCLEOTIDE SEQUENCE [LARGE SCALE GENOMIC DNA]</scope>
    <source>
        <strain evidence="2 3">DSM 43854</strain>
    </source>
</reference>
<evidence type="ECO:0000256" key="1">
    <source>
        <dbReference type="SAM" id="Phobius"/>
    </source>
</evidence>
<dbReference type="AlphaFoldDB" id="M2QH04"/>
<dbReference type="InterPro" id="IPR021401">
    <property type="entry name" value="DUF3040"/>
</dbReference>
<evidence type="ECO:0000313" key="2">
    <source>
        <dbReference type="EMBL" id="EMD25981.1"/>
    </source>
</evidence>
<keyword evidence="1" id="KW-1133">Transmembrane helix</keyword>
<protein>
    <recommendedName>
        <fullName evidence="4">DUF3040 domain-containing protein</fullName>
    </recommendedName>
</protein>
<feature type="transmembrane region" description="Helical" evidence="1">
    <location>
        <begin position="78"/>
        <end position="96"/>
    </location>
</feature>
<keyword evidence="1" id="KW-0472">Membrane</keyword>
<keyword evidence="1" id="KW-0812">Transmembrane</keyword>
<name>M2QH04_9PSEU</name>
<feature type="transmembrane region" description="Helical" evidence="1">
    <location>
        <begin position="51"/>
        <end position="72"/>
    </location>
</feature>
<organism evidence="2 3">
    <name type="scientific">Amycolatopsis azurea DSM 43854</name>
    <dbReference type="NCBI Taxonomy" id="1238180"/>
    <lineage>
        <taxon>Bacteria</taxon>
        <taxon>Bacillati</taxon>
        <taxon>Actinomycetota</taxon>
        <taxon>Actinomycetes</taxon>
        <taxon>Pseudonocardiales</taxon>
        <taxon>Pseudonocardiaceae</taxon>
        <taxon>Amycolatopsis</taxon>
    </lineage>
</organism>
<gene>
    <name evidence="2" type="ORF">C791_3922</name>
</gene>